<organism evidence="2 3">
    <name type="scientific">Streptomonospora litoralis</name>
    <dbReference type="NCBI Taxonomy" id="2498135"/>
    <lineage>
        <taxon>Bacteria</taxon>
        <taxon>Bacillati</taxon>
        <taxon>Actinomycetota</taxon>
        <taxon>Actinomycetes</taxon>
        <taxon>Streptosporangiales</taxon>
        <taxon>Nocardiopsidaceae</taxon>
        <taxon>Streptomonospora</taxon>
    </lineage>
</organism>
<reference evidence="2 3" key="1">
    <citation type="submission" date="2019-02" db="EMBL/GenBank/DDBJ databases">
        <authorList>
            <person name="Khodamoradi S."/>
            <person name="Hahnke R.L."/>
            <person name="Kaempfer P."/>
            <person name="Schumann P."/>
            <person name="Rohde M."/>
            <person name="Steinert M."/>
            <person name="Luzhetskyy A."/>
            <person name="Wink J."/>
            <person name="Ruckert C."/>
        </authorList>
    </citation>
    <scope>NUCLEOTIDE SEQUENCE [LARGE SCALE GENOMIC DNA]</scope>
    <source>
        <strain evidence="2 3">M2</strain>
    </source>
</reference>
<name>A0A4P6Q6A8_9ACTN</name>
<evidence type="ECO:0000313" key="3">
    <source>
        <dbReference type="Proteomes" id="UP000292235"/>
    </source>
</evidence>
<proteinExistence type="predicted"/>
<dbReference type="EMBL" id="CP036455">
    <property type="protein sequence ID" value="QBI56213.1"/>
    <property type="molecule type" value="Genomic_DNA"/>
</dbReference>
<keyword evidence="3" id="KW-1185">Reference proteome</keyword>
<sequence length="211" mass="23919">MFDAVRAAEGAVMDRRAYHADAAALRADPAMTGDVWKLERSQVFSESGDPAWAAFCSGDWDRVLEIFESEREDIRAERQSYERLGLRLRRLRIVELPPTSYLLWEAQSHRIFVECGFEIRVLDAGHIRQFESEYPLPELMAYGDQVLYHIRYDENGSPAGAKRVDDPALARAAARTVSELYEQAEPFVDFFEREIASKVPARGSVGGFPSV</sequence>
<accession>A0A4P6Q6A8</accession>
<dbReference type="AlphaFoldDB" id="A0A4P6Q6A8"/>
<protein>
    <recommendedName>
        <fullName evidence="1">DUF6879 domain-containing protein</fullName>
    </recommendedName>
</protein>
<feature type="domain" description="DUF6879" evidence="1">
    <location>
        <begin position="31"/>
        <end position="191"/>
    </location>
</feature>
<evidence type="ECO:0000313" key="2">
    <source>
        <dbReference type="EMBL" id="QBI56213.1"/>
    </source>
</evidence>
<dbReference type="KEGG" id="strr:EKD16_22300"/>
<gene>
    <name evidence="2" type="ORF">EKD16_22300</name>
</gene>
<dbReference type="Proteomes" id="UP000292235">
    <property type="component" value="Chromosome"/>
</dbReference>
<dbReference type="Pfam" id="PF21806">
    <property type="entry name" value="DUF6879"/>
    <property type="match status" value="1"/>
</dbReference>
<evidence type="ECO:0000259" key="1">
    <source>
        <dbReference type="Pfam" id="PF21806"/>
    </source>
</evidence>
<dbReference type="InterPro" id="IPR049244">
    <property type="entry name" value="DUF6879"/>
</dbReference>